<dbReference type="AlphaFoldDB" id="A0A7J6QR59"/>
<organism evidence="1 2">
    <name type="scientific">Perkinsus olseni</name>
    <name type="common">Perkinsus atlanticus</name>
    <dbReference type="NCBI Taxonomy" id="32597"/>
    <lineage>
        <taxon>Eukaryota</taxon>
        <taxon>Sar</taxon>
        <taxon>Alveolata</taxon>
        <taxon>Perkinsozoa</taxon>
        <taxon>Perkinsea</taxon>
        <taxon>Perkinsida</taxon>
        <taxon>Perkinsidae</taxon>
        <taxon>Perkinsus</taxon>
    </lineage>
</organism>
<reference evidence="1 2" key="1">
    <citation type="submission" date="2020-04" db="EMBL/GenBank/DDBJ databases">
        <title>Perkinsus olseni comparative genomics.</title>
        <authorList>
            <person name="Bogema D.R."/>
        </authorList>
    </citation>
    <scope>NUCLEOTIDE SEQUENCE [LARGE SCALE GENOMIC DNA]</scope>
    <source>
        <strain evidence="1">ATCC PRA-205</strain>
    </source>
</reference>
<evidence type="ECO:0000313" key="1">
    <source>
        <dbReference type="EMBL" id="KAF4711059.1"/>
    </source>
</evidence>
<sequence length="95" mass="10960">VQYNSADLKPAHYSLNLTNFHFDAFLEAMVAAAQQLELPEDVTDDALIIVNRVRTDVTTGYSIRREEAERRHQSEEESLYQRLGLEDGMNDFVDR</sequence>
<dbReference type="EMBL" id="JABANM010027587">
    <property type="protein sequence ID" value="KAF4711059.1"/>
    <property type="molecule type" value="Genomic_DNA"/>
</dbReference>
<dbReference type="Proteomes" id="UP000574390">
    <property type="component" value="Unassembled WGS sequence"/>
</dbReference>
<name>A0A7J6QR59_PEROL</name>
<feature type="non-terminal residue" evidence="1">
    <location>
        <position position="1"/>
    </location>
</feature>
<protein>
    <submittedName>
        <fullName evidence="1">Uncharacterized protein</fullName>
    </submittedName>
</protein>
<accession>A0A7J6QR59</accession>
<proteinExistence type="predicted"/>
<dbReference type="Gene3D" id="1.10.490.10">
    <property type="entry name" value="Globins"/>
    <property type="match status" value="1"/>
</dbReference>
<dbReference type="InterPro" id="IPR009050">
    <property type="entry name" value="Globin-like_sf"/>
</dbReference>
<dbReference type="SUPFAM" id="SSF46458">
    <property type="entry name" value="Globin-like"/>
    <property type="match status" value="1"/>
</dbReference>
<dbReference type="InterPro" id="IPR012292">
    <property type="entry name" value="Globin/Proto"/>
</dbReference>
<dbReference type="GO" id="GO:0020037">
    <property type="term" value="F:heme binding"/>
    <property type="evidence" value="ECO:0007669"/>
    <property type="project" value="InterPro"/>
</dbReference>
<evidence type="ECO:0000313" key="2">
    <source>
        <dbReference type="Proteomes" id="UP000574390"/>
    </source>
</evidence>
<dbReference type="GO" id="GO:0019825">
    <property type="term" value="F:oxygen binding"/>
    <property type="evidence" value="ECO:0007669"/>
    <property type="project" value="InterPro"/>
</dbReference>
<gene>
    <name evidence="1" type="ORF">FOZ62_017255</name>
</gene>
<comment type="caution">
    <text evidence="1">The sequence shown here is derived from an EMBL/GenBank/DDBJ whole genome shotgun (WGS) entry which is preliminary data.</text>
</comment>